<dbReference type="AlphaFoldDB" id="A0A520MHL7"/>
<dbReference type="InterPro" id="IPR010710">
    <property type="entry name" value="DUF1289"/>
</dbReference>
<gene>
    <name evidence="1" type="ORF">EVB03_03080</name>
</gene>
<evidence type="ECO:0000313" key="2">
    <source>
        <dbReference type="Proteomes" id="UP000315889"/>
    </source>
</evidence>
<comment type="caution">
    <text evidence="1">The sequence shown here is derived from an EMBL/GenBank/DDBJ whole genome shotgun (WGS) entry which is preliminary data.</text>
</comment>
<sequence length="60" mass="7034">MIERLTPSPCIAVCFLNEDDICTGCHRSSREIQDWQFMGSEQRYQVLLLCNERSLINKKN</sequence>
<name>A0A520MHL7_9GAMM</name>
<organism evidence="1 2">
    <name type="scientific">SAR92 clade bacterium</name>
    <dbReference type="NCBI Taxonomy" id="2315479"/>
    <lineage>
        <taxon>Bacteria</taxon>
        <taxon>Pseudomonadati</taxon>
        <taxon>Pseudomonadota</taxon>
        <taxon>Gammaproteobacteria</taxon>
        <taxon>Cellvibrionales</taxon>
        <taxon>Porticoccaceae</taxon>
        <taxon>SAR92 clade</taxon>
    </lineage>
</organism>
<protein>
    <submittedName>
        <fullName evidence="1">DUF1289 domain-containing protein</fullName>
    </submittedName>
</protein>
<dbReference type="Proteomes" id="UP000315889">
    <property type="component" value="Unassembled WGS sequence"/>
</dbReference>
<proteinExistence type="predicted"/>
<reference evidence="1 2" key="1">
    <citation type="submission" date="2019-02" db="EMBL/GenBank/DDBJ databases">
        <title>Prokaryotic population dynamics and viral predation in marine succession experiment using metagenomics: the confinement effect.</title>
        <authorList>
            <person name="Haro-Moreno J.M."/>
            <person name="Rodriguez-Valera F."/>
            <person name="Lopez-Perez M."/>
        </authorList>
    </citation>
    <scope>NUCLEOTIDE SEQUENCE [LARGE SCALE GENOMIC DNA]</scope>
    <source>
        <strain evidence="1">MED-G170</strain>
    </source>
</reference>
<dbReference type="PANTHER" id="PTHR35175:SF2">
    <property type="entry name" value="DUF1289 DOMAIN-CONTAINING PROTEIN"/>
    <property type="match status" value="1"/>
</dbReference>
<dbReference type="PANTHER" id="PTHR35175">
    <property type="entry name" value="DUF1289 DOMAIN-CONTAINING PROTEIN"/>
    <property type="match status" value="1"/>
</dbReference>
<accession>A0A520MHL7</accession>
<dbReference type="EMBL" id="SHBP01000003">
    <property type="protein sequence ID" value="RZO20709.1"/>
    <property type="molecule type" value="Genomic_DNA"/>
</dbReference>
<dbReference type="Pfam" id="PF06945">
    <property type="entry name" value="DUF1289"/>
    <property type="match status" value="1"/>
</dbReference>
<evidence type="ECO:0000313" key="1">
    <source>
        <dbReference type="EMBL" id="RZO20709.1"/>
    </source>
</evidence>